<sequence length="101" mass="9779">MSVVGMTSFAGIAASVGTLQAMQAELGGVAAANEGASQAITPAGNEGASAMAMAQQKASSALFATQFALGIEQMMELNGAILSASAATEVTDAGNAVAQLV</sequence>
<dbReference type="AlphaFoldDB" id="A0A2A3LAW9"/>
<name>A0A2A3LAW9_MYCAV</name>
<dbReference type="EMBL" id="LBGZ01000053">
    <property type="protein sequence ID" value="PBJ37211.1"/>
    <property type="molecule type" value="Genomic_DNA"/>
</dbReference>
<organism evidence="1 2">
    <name type="scientific">Mycobacterium avium subsp. hominissuis</name>
    <dbReference type="NCBI Taxonomy" id="439334"/>
    <lineage>
        <taxon>Bacteria</taxon>
        <taxon>Bacillati</taxon>
        <taxon>Actinomycetota</taxon>
        <taxon>Actinomycetes</taxon>
        <taxon>Mycobacteriales</taxon>
        <taxon>Mycobacteriaceae</taxon>
        <taxon>Mycobacterium</taxon>
        <taxon>Mycobacterium avium complex (MAC)</taxon>
    </lineage>
</organism>
<proteinExistence type="predicted"/>
<evidence type="ECO:0000313" key="2">
    <source>
        <dbReference type="Proteomes" id="UP000218842"/>
    </source>
</evidence>
<dbReference type="Proteomes" id="UP000218842">
    <property type="component" value="Unassembled WGS sequence"/>
</dbReference>
<evidence type="ECO:0000313" key="1">
    <source>
        <dbReference type="EMBL" id="PBJ37211.1"/>
    </source>
</evidence>
<dbReference type="RefSeq" id="WP_084024718.1">
    <property type="nucleotide sequence ID" value="NZ_CP076860.1"/>
</dbReference>
<protein>
    <recommendedName>
        <fullName evidence="3">PE family protein</fullName>
    </recommendedName>
</protein>
<evidence type="ECO:0008006" key="3">
    <source>
        <dbReference type="Google" id="ProtNLM"/>
    </source>
</evidence>
<reference evidence="1 2" key="1">
    <citation type="journal article" date="2017" name="Genome Biol. Evol.">
        <title>Population Structure and Local Adaptation of MAC Lung Disease Agent Mycobacterium avium subsp. hominissuis.</title>
        <authorList>
            <person name="Yano H."/>
            <person name="Iwamoto T."/>
            <person name="Nishiuchi Y."/>
            <person name="Nakajima C."/>
            <person name="Starkova D.A."/>
            <person name="Mokrousov I."/>
            <person name="Narvskaya O."/>
            <person name="Yoshida S."/>
            <person name="Arikawa K."/>
            <person name="Nakanishi N."/>
            <person name="Osaki K."/>
            <person name="Nakagawa I."/>
            <person name="Ato M."/>
            <person name="Suzuki Y."/>
            <person name="Maruyama F."/>
        </authorList>
    </citation>
    <scope>NUCLEOTIDE SEQUENCE [LARGE SCALE GENOMIC DNA]</scope>
    <source>
        <strain evidence="1 2">OCU466</strain>
    </source>
</reference>
<comment type="caution">
    <text evidence="1">The sequence shown here is derived from an EMBL/GenBank/DDBJ whole genome shotgun (WGS) entry which is preliminary data.</text>
</comment>
<accession>A0A2A3LAW9</accession>
<gene>
    <name evidence="1" type="ORF">XV03_07790</name>
</gene>